<proteinExistence type="inferred from homology"/>
<feature type="compositionally biased region" description="Low complexity" evidence="2">
    <location>
        <begin position="75"/>
        <end position="85"/>
    </location>
</feature>
<dbReference type="SUPFAM" id="SSF51219">
    <property type="entry name" value="TRAP-like"/>
    <property type="match status" value="1"/>
</dbReference>
<dbReference type="GO" id="GO:0005739">
    <property type="term" value="C:mitochondrion"/>
    <property type="evidence" value="ECO:0007669"/>
    <property type="project" value="UniProtKB-SubCell"/>
</dbReference>
<gene>
    <name evidence="3" type="ORF">FN846DRAFT_954706</name>
</gene>
<reference evidence="3 4" key="1">
    <citation type="submission" date="2019-09" db="EMBL/GenBank/DDBJ databases">
        <title>Draft genome of the ectomycorrhizal ascomycete Sphaerosporella brunnea.</title>
        <authorList>
            <consortium name="DOE Joint Genome Institute"/>
            <person name="Benucci G.M."/>
            <person name="Marozzi G."/>
            <person name="Antonielli L."/>
            <person name="Sanchez S."/>
            <person name="Marco P."/>
            <person name="Wang X."/>
            <person name="Falini L.B."/>
            <person name="Barry K."/>
            <person name="Haridas S."/>
            <person name="Lipzen A."/>
            <person name="Labutti K."/>
            <person name="Grigoriev I.V."/>
            <person name="Murat C."/>
            <person name="Martin F."/>
            <person name="Albertini E."/>
            <person name="Donnini D."/>
            <person name="Bonito G."/>
        </authorList>
    </citation>
    <scope>NUCLEOTIDE SEQUENCE [LARGE SCALE GENOMIC DNA]</scope>
    <source>
        <strain evidence="3 4">Sb_GMNB300</strain>
    </source>
</reference>
<dbReference type="Pfam" id="PF01987">
    <property type="entry name" value="AIM24"/>
    <property type="match status" value="1"/>
</dbReference>
<organism evidence="3 4">
    <name type="scientific">Sphaerosporella brunnea</name>
    <dbReference type="NCBI Taxonomy" id="1250544"/>
    <lineage>
        <taxon>Eukaryota</taxon>
        <taxon>Fungi</taxon>
        <taxon>Dikarya</taxon>
        <taxon>Ascomycota</taxon>
        <taxon>Pezizomycotina</taxon>
        <taxon>Pezizomycetes</taxon>
        <taxon>Pezizales</taxon>
        <taxon>Pyronemataceae</taxon>
        <taxon>Sphaerosporella</taxon>
    </lineage>
</organism>
<keyword evidence="1" id="KW-0496">Mitochondrion</keyword>
<evidence type="ECO:0000256" key="1">
    <source>
        <dbReference type="RuleBase" id="RU363045"/>
    </source>
</evidence>
<evidence type="ECO:0000313" key="4">
    <source>
        <dbReference type="Proteomes" id="UP000326924"/>
    </source>
</evidence>
<evidence type="ECO:0000256" key="2">
    <source>
        <dbReference type="SAM" id="MobiDB-lite"/>
    </source>
</evidence>
<accession>A0A5J5ETX3</accession>
<dbReference type="OrthoDB" id="1705416at2759"/>
<dbReference type="PANTHER" id="PTHR43657:SF1">
    <property type="entry name" value="ALTERED INHERITANCE OF MITOCHONDRIA PROTEIN 24, MITOCHONDRIAL"/>
    <property type="match status" value="1"/>
</dbReference>
<feature type="compositionally biased region" description="Pro residues" evidence="2">
    <location>
        <begin position="48"/>
        <end position="74"/>
    </location>
</feature>
<feature type="region of interest" description="Disordered" evidence="2">
    <location>
        <begin position="1"/>
        <end position="105"/>
    </location>
</feature>
<comment type="subcellular location">
    <subcellularLocation>
        <location evidence="1">Mitochondrion</location>
    </subcellularLocation>
</comment>
<dbReference type="PANTHER" id="PTHR43657">
    <property type="entry name" value="TRYPTOPHAN RNA-BINDING ATTENUATOR PROTEIN-LIKE PROTEIN"/>
    <property type="match status" value="1"/>
</dbReference>
<comment type="similarity">
    <text evidence="1">Belongs to the AIM24 family.</text>
</comment>
<dbReference type="EMBL" id="VXIS01000123">
    <property type="protein sequence ID" value="KAA8903040.1"/>
    <property type="molecule type" value="Genomic_DNA"/>
</dbReference>
<dbReference type="InParanoid" id="A0A5J5ETX3"/>
<evidence type="ECO:0000313" key="3">
    <source>
        <dbReference type="EMBL" id="KAA8903040.1"/>
    </source>
</evidence>
<keyword evidence="4" id="KW-1185">Reference proteome</keyword>
<dbReference type="InterPro" id="IPR002838">
    <property type="entry name" value="AIM24"/>
</dbReference>
<protein>
    <recommendedName>
        <fullName evidence="1">Altered inheritance of mitochondria protein 24, mitochondrial</fullName>
    </recommendedName>
</protein>
<dbReference type="InterPro" id="IPR016031">
    <property type="entry name" value="Trp_RNA-bd_attenuator-like_dom"/>
</dbReference>
<sequence>MSGYNTPPPPQPQGGYYPPPPEKAQYGQQQQYPPPPQSPPAAGGAAYYPPPPQQQQYPPPLQQPPTPAGPPPPLAQQAFDPSRQSVPPPPQAAQGASPTMVTDTLGSFNGGSYRIDHRDTNTLLTLQLAHGCPIVAKPGAMVAMTPSVTLKGQVKFSFKKLIAGGEMAQSTYTGPGELLLAPPALGDIVPIRLDGAQTWNAGRDAFLACTQGVQKDYKSQSLGKAMFSGEGLFVYKISGQGVLFVTSLGAIIQKNMAPGEQYIVDNEHLVAWNSKYTIERVASGGVLSGIASAEGLVCRFTGPGTVFIQTRNPKAFGAWMSTHMTAAA</sequence>
<dbReference type="Gene3D" id="3.60.160.10">
    <property type="entry name" value="Mitochondrial biogenesis AIM24"/>
    <property type="match status" value="1"/>
</dbReference>
<feature type="compositionally biased region" description="Pro residues" evidence="2">
    <location>
        <begin position="1"/>
        <end position="22"/>
    </location>
</feature>
<dbReference type="AlphaFoldDB" id="A0A5J5ETX3"/>
<dbReference type="NCBIfam" id="TIGR00266">
    <property type="entry name" value="TIGR00266 family protein"/>
    <property type="match status" value="1"/>
</dbReference>
<comment type="caution">
    <text evidence="3">The sequence shown here is derived from an EMBL/GenBank/DDBJ whole genome shotgun (WGS) entry which is preliminary data.</text>
</comment>
<name>A0A5J5ETX3_9PEZI</name>
<dbReference type="InterPro" id="IPR036983">
    <property type="entry name" value="AIM24_sf"/>
</dbReference>
<dbReference type="Proteomes" id="UP000326924">
    <property type="component" value="Unassembled WGS sequence"/>
</dbReference>